<reference evidence="1 2" key="1">
    <citation type="journal article" date="2009" name="Nucleic Acids Res.">
        <title>Analysis of complete genome sequence of Neorickettsia risticii: causative agent of Potomac horse fever.</title>
        <authorList>
            <person name="Lin M."/>
            <person name="Zhang C."/>
            <person name="Gibson K."/>
            <person name="Rikihisa Y."/>
        </authorList>
    </citation>
    <scope>NUCLEOTIDE SEQUENCE [LARGE SCALE GENOMIC DNA]</scope>
    <source>
        <strain evidence="1 2">Illinois</strain>
    </source>
</reference>
<dbReference type="STRING" id="434131.NRI_0075"/>
<protein>
    <submittedName>
        <fullName evidence="1">Uncharacterized protein</fullName>
    </submittedName>
</protein>
<keyword evidence="2" id="KW-1185">Reference proteome</keyword>
<dbReference type="Proteomes" id="UP000001627">
    <property type="component" value="Chromosome"/>
</dbReference>
<dbReference type="KEGG" id="nri:NRI_0075"/>
<dbReference type="HOGENOM" id="CLU_3170730_0_0_5"/>
<evidence type="ECO:0000313" key="1">
    <source>
        <dbReference type="EMBL" id="ACT69074.1"/>
    </source>
</evidence>
<dbReference type="EMBL" id="CP001431">
    <property type="protein sequence ID" value="ACT69074.1"/>
    <property type="molecule type" value="Genomic_DNA"/>
</dbReference>
<name>C6V3V7_NEORI</name>
<evidence type="ECO:0000313" key="2">
    <source>
        <dbReference type="Proteomes" id="UP000001627"/>
    </source>
</evidence>
<organism evidence="1 2">
    <name type="scientific">Neorickettsia risticii (strain Illinois)</name>
    <dbReference type="NCBI Taxonomy" id="434131"/>
    <lineage>
        <taxon>Bacteria</taxon>
        <taxon>Pseudomonadati</taxon>
        <taxon>Pseudomonadota</taxon>
        <taxon>Alphaproteobacteria</taxon>
        <taxon>Rickettsiales</taxon>
        <taxon>Anaplasmataceae</taxon>
        <taxon>Neorickettsia</taxon>
    </lineage>
</organism>
<accession>C6V3V7</accession>
<dbReference type="AlphaFoldDB" id="C6V3V7"/>
<sequence length="47" mass="5451">MLSSGLIRFVHFTFERKGSHVSSEIMLTRSLRSEFSGNIIEIKFNTF</sequence>
<gene>
    <name evidence="1" type="ordered locus">NRI_0075</name>
</gene>
<proteinExistence type="predicted"/>